<comment type="caution">
    <text evidence="2">The sequence shown here is derived from an EMBL/GenBank/DDBJ whole genome shotgun (WGS) entry which is preliminary data.</text>
</comment>
<gene>
    <name evidence="2" type="ORF">EK21DRAFT_110516</name>
</gene>
<accession>A0A9P4LNA3</accession>
<proteinExistence type="predicted"/>
<keyword evidence="1" id="KW-0175">Coiled coil</keyword>
<protein>
    <submittedName>
        <fullName evidence="2">Uncharacterized protein</fullName>
    </submittedName>
</protein>
<dbReference type="Proteomes" id="UP000799777">
    <property type="component" value="Unassembled WGS sequence"/>
</dbReference>
<sequence length="109" mass="13060">MAHVSNELLRDENERLQQALKLKKKHKKKGKVLDLQQREEYHGGAVLWSRRKLRESDFRERVSQQEEEQEQLQKAEMKELRAQAALLEKKEAEQERVARERAKVGREKE</sequence>
<feature type="coiled-coil region" evidence="1">
    <location>
        <begin position="55"/>
        <end position="107"/>
    </location>
</feature>
<name>A0A9P4LNA3_9PLEO</name>
<reference evidence="2" key="1">
    <citation type="journal article" date="2020" name="Stud. Mycol.">
        <title>101 Dothideomycetes genomes: a test case for predicting lifestyles and emergence of pathogens.</title>
        <authorList>
            <person name="Haridas S."/>
            <person name="Albert R."/>
            <person name="Binder M."/>
            <person name="Bloem J."/>
            <person name="Labutti K."/>
            <person name="Salamov A."/>
            <person name="Andreopoulos B."/>
            <person name="Baker S."/>
            <person name="Barry K."/>
            <person name="Bills G."/>
            <person name="Bluhm B."/>
            <person name="Cannon C."/>
            <person name="Castanera R."/>
            <person name="Culley D."/>
            <person name="Daum C."/>
            <person name="Ezra D."/>
            <person name="Gonzalez J."/>
            <person name="Henrissat B."/>
            <person name="Kuo A."/>
            <person name="Liang C."/>
            <person name="Lipzen A."/>
            <person name="Lutzoni F."/>
            <person name="Magnuson J."/>
            <person name="Mondo S."/>
            <person name="Nolan M."/>
            <person name="Ohm R."/>
            <person name="Pangilinan J."/>
            <person name="Park H.-J."/>
            <person name="Ramirez L."/>
            <person name="Alfaro M."/>
            <person name="Sun H."/>
            <person name="Tritt A."/>
            <person name="Yoshinaga Y."/>
            <person name="Zwiers L.-H."/>
            <person name="Turgeon B."/>
            <person name="Goodwin S."/>
            <person name="Spatafora J."/>
            <person name="Crous P."/>
            <person name="Grigoriev I."/>
        </authorList>
    </citation>
    <scope>NUCLEOTIDE SEQUENCE</scope>
    <source>
        <strain evidence="2">CBS 110217</strain>
    </source>
</reference>
<evidence type="ECO:0000313" key="3">
    <source>
        <dbReference type="Proteomes" id="UP000799777"/>
    </source>
</evidence>
<dbReference type="EMBL" id="ML978177">
    <property type="protein sequence ID" value="KAF2031848.1"/>
    <property type="molecule type" value="Genomic_DNA"/>
</dbReference>
<evidence type="ECO:0000256" key="1">
    <source>
        <dbReference type="SAM" id="Coils"/>
    </source>
</evidence>
<keyword evidence="3" id="KW-1185">Reference proteome</keyword>
<dbReference type="AlphaFoldDB" id="A0A9P4LNA3"/>
<organism evidence="2 3">
    <name type="scientific">Setomelanomma holmii</name>
    <dbReference type="NCBI Taxonomy" id="210430"/>
    <lineage>
        <taxon>Eukaryota</taxon>
        <taxon>Fungi</taxon>
        <taxon>Dikarya</taxon>
        <taxon>Ascomycota</taxon>
        <taxon>Pezizomycotina</taxon>
        <taxon>Dothideomycetes</taxon>
        <taxon>Pleosporomycetidae</taxon>
        <taxon>Pleosporales</taxon>
        <taxon>Pleosporineae</taxon>
        <taxon>Phaeosphaeriaceae</taxon>
        <taxon>Setomelanomma</taxon>
    </lineage>
</organism>
<evidence type="ECO:0000313" key="2">
    <source>
        <dbReference type="EMBL" id="KAF2031848.1"/>
    </source>
</evidence>